<keyword evidence="9" id="KW-1185">Reference proteome</keyword>
<dbReference type="PANTHER" id="PTHR30561">
    <property type="entry name" value="SMR FAMILY PROTON-DEPENDENT DRUG EFFLUX TRANSPORTER SUGE"/>
    <property type="match status" value="1"/>
</dbReference>
<evidence type="ECO:0000313" key="8">
    <source>
        <dbReference type="EMBL" id="AMX01114.1"/>
    </source>
</evidence>
<dbReference type="SUPFAM" id="SSF103481">
    <property type="entry name" value="Multidrug resistance efflux transporter EmrE"/>
    <property type="match status" value="1"/>
</dbReference>
<dbReference type="GO" id="GO:0005886">
    <property type="term" value="C:plasma membrane"/>
    <property type="evidence" value="ECO:0007669"/>
    <property type="project" value="UniProtKB-SubCell"/>
</dbReference>
<dbReference type="Proteomes" id="UP000076021">
    <property type="component" value="Chromosome"/>
</dbReference>
<evidence type="ECO:0000313" key="9">
    <source>
        <dbReference type="Proteomes" id="UP000076021"/>
    </source>
</evidence>
<dbReference type="AlphaFoldDB" id="A0A143HHA5"/>
<organism evidence="8 9">
    <name type="scientific">Rummeliibacillus stabekisii</name>
    <dbReference type="NCBI Taxonomy" id="241244"/>
    <lineage>
        <taxon>Bacteria</taxon>
        <taxon>Bacillati</taxon>
        <taxon>Bacillota</taxon>
        <taxon>Bacilli</taxon>
        <taxon>Bacillales</taxon>
        <taxon>Caryophanaceae</taxon>
        <taxon>Rummeliibacillus</taxon>
    </lineage>
</organism>
<dbReference type="KEGG" id="rst:ATY39_13035"/>
<dbReference type="InterPro" id="IPR000390">
    <property type="entry name" value="Small_drug/metabolite_transptr"/>
</dbReference>
<evidence type="ECO:0000256" key="1">
    <source>
        <dbReference type="ARBA" id="ARBA00004651"/>
    </source>
</evidence>
<reference evidence="9" key="2">
    <citation type="submission" date="2016-03" db="EMBL/GenBank/DDBJ databases">
        <authorList>
            <person name="Ploux O."/>
        </authorList>
    </citation>
    <scope>NUCLEOTIDE SEQUENCE [LARGE SCALE GENOMIC DNA]</scope>
    <source>
        <strain evidence="9">PP9</strain>
    </source>
</reference>
<protein>
    <submittedName>
        <fullName evidence="8">Multidrug resistance protein SMR</fullName>
    </submittedName>
</protein>
<evidence type="ECO:0000256" key="7">
    <source>
        <dbReference type="SAM" id="Phobius"/>
    </source>
</evidence>
<evidence type="ECO:0000256" key="4">
    <source>
        <dbReference type="ARBA" id="ARBA00022989"/>
    </source>
</evidence>
<name>A0A143HHA5_9BACL</name>
<evidence type="ECO:0000256" key="6">
    <source>
        <dbReference type="RuleBase" id="RU003942"/>
    </source>
</evidence>
<keyword evidence="5 7" id="KW-0472">Membrane</keyword>
<proteinExistence type="inferred from homology"/>
<evidence type="ECO:0000256" key="5">
    <source>
        <dbReference type="ARBA" id="ARBA00023136"/>
    </source>
</evidence>
<dbReference type="PANTHER" id="PTHR30561:SF7">
    <property type="entry name" value="GUANIDINIUM EFFLUX SYSTEM SUBUNIT GDNC-RELATED"/>
    <property type="match status" value="1"/>
</dbReference>
<feature type="transmembrane region" description="Helical" evidence="7">
    <location>
        <begin position="55"/>
        <end position="77"/>
    </location>
</feature>
<feature type="transmembrane region" description="Helical" evidence="7">
    <location>
        <begin position="29"/>
        <end position="48"/>
    </location>
</feature>
<dbReference type="OrthoDB" id="2168659at2"/>
<accession>A0A143HHA5</accession>
<keyword evidence="4 7" id="KW-1133">Transmembrane helix</keyword>
<dbReference type="Pfam" id="PF00893">
    <property type="entry name" value="Multi_Drug_Res"/>
    <property type="match status" value="1"/>
</dbReference>
<reference evidence="8 9" key="1">
    <citation type="journal article" date="2016" name="Genome Announc.">
        <title>Whole-Genome Sequence of Rummeliibacillus stabekisii Strain PP9 Isolated from Antarctic Soil.</title>
        <authorList>
            <person name="da Mota F.F."/>
            <person name="Vollu R.E."/>
            <person name="Jurelevicius D."/>
            <person name="Seldin L."/>
        </authorList>
    </citation>
    <scope>NUCLEOTIDE SEQUENCE [LARGE SCALE GENOMIC DNA]</scope>
    <source>
        <strain evidence="8 9">PP9</strain>
    </source>
</reference>
<comment type="similarity">
    <text evidence="6">Belongs to the drug/metabolite transporter (DMT) superfamily. Small multidrug resistance (SMR) (TC 2.A.7.1) family.</text>
</comment>
<comment type="subcellular location">
    <subcellularLocation>
        <location evidence="1 6">Cell membrane</location>
        <topology evidence="1 6">Multi-pass membrane protein</topology>
    </subcellularLocation>
</comment>
<dbReference type="InterPro" id="IPR037185">
    <property type="entry name" value="EmrE-like"/>
</dbReference>
<dbReference type="GO" id="GO:0022857">
    <property type="term" value="F:transmembrane transporter activity"/>
    <property type="evidence" value="ECO:0007669"/>
    <property type="project" value="InterPro"/>
</dbReference>
<keyword evidence="3 6" id="KW-0812">Transmembrane</keyword>
<dbReference type="EMBL" id="CP014806">
    <property type="protein sequence ID" value="AMX01114.1"/>
    <property type="molecule type" value="Genomic_DNA"/>
</dbReference>
<evidence type="ECO:0000256" key="3">
    <source>
        <dbReference type="ARBA" id="ARBA00022692"/>
    </source>
</evidence>
<dbReference type="Gene3D" id="1.10.3730.20">
    <property type="match status" value="1"/>
</dbReference>
<dbReference type="STRING" id="241244.ATY39_13035"/>
<dbReference type="RefSeq" id="WP_066791991.1">
    <property type="nucleotide sequence ID" value="NZ_CP014806.1"/>
</dbReference>
<feature type="transmembrane region" description="Helical" evidence="7">
    <location>
        <begin position="83"/>
        <end position="102"/>
    </location>
</feature>
<gene>
    <name evidence="8" type="ORF">ATY39_13035</name>
</gene>
<evidence type="ECO:0000256" key="2">
    <source>
        <dbReference type="ARBA" id="ARBA00022475"/>
    </source>
</evidence>
<dbReference type="InterPro" id="IPR045324">
    <property type="entry name" value="Small_multidrug_res"/>
</dbReference>
<sequence>MLRHWLIVLIAVLFEVGWVVGLKHAHTPLAWIMTVIAVCFTFYLLLVAGKYLPVGTVYTVFAGLGTAGTVLVGAFVFGESLNAIKIVLLLLLMAGVIGLKMVTPASRETEGDS</sequence>
<keyword evidence="2" id="KW-1003">Cell membrane</keyword>